<dbReference type="OrthoDB" id="674604at2759"/>
<comment type="caution">
    <text evidence="3">The sequence shown here is derived from an EMBL/GenBank/DDBJ whole genome shotgun (WGS) entry which is preliminary data.</text>
</comment>
<reference evidence="3 4" key="1">
    <citation type="submission" date="2017-12" db="EMBL/GenBank/DDBJ databases">
        <title>Comparative genomics of Botrytis spp.</title>
        <authorList>
            <person name="Valero-Jimenez C.A."/>
            <person name="Tapia P."/>
            <person name="Veloso J."/>
            <person name="Silva-Moreno E."/>
            <person name="Staats M."/>
            <person name="Valdes J.H."/>
            <person name="Van Kan J.A.L."/>
        </authorList>
    </citation>
    <scope>NUCLEOTIDE SEQUENCE [LARGE SCALE GENOMIC DNA]</scope>
    <source>
        <strain evidence="3 4">MUCL2120</strain>
    </source>
</reference>
<feature type="domain" description="Heterokaryon incompatibility" evidence="2">
    <location>
        <begin position="351"/>
        <end position="462"/>
    </location>
</feature>
<name>A0A4Z1HIE1_9HELO</name>
<evidence type="ECO:0000256" key="1">
    <source>
        <dbReference type="SAM" id="MobiDB-lite"/>
    </source>
</evidence>
<organism evidence="3 4">
    <name type="scientific">Botryotinia narcissicola</name>
    <dbReference type="NCBI Taxonomy" id="278944"/>
    <lineage>
        <taxon>Eukaryota</taxon>
        <taxon>Fungi</taxon>
        <taxon>Dikarya</taxon>
        <taxon>Ascomycota</taxon>
        <taxon>Pezizomycotina</taxon>
        <taxon>Leotiomycetes</taxon>
        <taxon>Helotiales</taxon>
        <taxon>Sclerotiniaceae</taxon>
        <taxon>Botryotinia</taxon>
    </lineage>
</organism>
<dbReference type="InterPro" id="IPR010730">
    <property type="entry name" value="HET"/>
</dbReference>
<dbReference type="Proteomes" id="UP000297452">
    <property type="component" value="Unassembled WGS sequence"/>
</dbReference>
<feature type="region of interest" description="Disordered" evidence="1">
    <location>
        <begin position="854"/>
        <end position="873"/>
    </location>
</feature>
<dbReference type="PANTHER" id="PTHR10622:SF10">
    <property type="entry name" value="HET DOMAIN-CONTAINING PROTEIN"/>
    <property type="match status" value="1"/>
</dbReference>
<feature type="region of interest" description="Disordered" evidence="1">
    <location>
        <begin position="1129"/>
        <end position="1154"/>
    </location>
</feature>
<feature type="compositionally biased region" description="Polar residues" evidence="1">
    <location>
        <begin position="1134"/>
        <end position="1154"/>
    </location>
</feature>
<dbReference type="Pfam" id="PF06985">
    <property type="entry name" value="HET"/>
    <property type="match status" value="1"/>
</dbReference>
<dbReference type="EMBL" id="PQXJ01000740">
    <property type="protein sequence ID" value="TGO44787.1"/>
    <property type="molecule type" value="Genomic_DNA"/>
</dbReference>
<evidence type="ECO:0000313" key="4">
    <source>
        <dbReference type="Proteomes" id="UP000297452"/>
    </source>
</evidence>
<keyword evidence="4" id="KW-1185">Reference proteome</keyword>
<proteinExistence type="predicted"/>
<protein>
    <recommendedName>
        <fullName evidence="2">Heterokaryon incompatibility domain-containing protein</fullName>
    </recommendedName>
</protein>
<gene>
    <name evidence="3" type="ORF">BOTNAR_0743g00010</name>
</gene>
<accession>A0A4Z1HIE1</accession>
<sequence>MTSWTDQNDLLRFGKKILDTTGTPTPTEKSLISSLASATGVGYNVARDAYVKSVLDPLLQDKVHKSMKWIINSNFVPEFVDPKENGIGSDDNSFEEETIDPEILNADGVPRPKRMFNIDTGNMDDWPNGHWKGQEITFPFLQKIKDNARKREVYEMIRDSHDEDEDAKSFASFQVKKFGHLEAGKSYVELLAAQCKKDVDEQIKKIDIILSRSGKKSDYSNAGTVLADFTEFKEATFETTSLRKGVVAKRKDMEVKKMADKSLEKDKQDIGVDDLQAPIENEASEVSSLDHSKNPLKVDSILLELEDKMRLAEMRFQNATEKYTNLNQIPGLRSAIEEFLPILERRKSMYKIESSIREAKRILSSGLFPSNGRKQYLWNDTICINKGDANEQNESLAIIVQWYNNAEFCLVHLDTSSSTEWVSTWHSINMDSPRKWASDSNFIKFKDVKSPKWSTRGWTLQELVLSKMAFYVNNLWEPLPRVVEGLGPYYYHCSYLQQHIPEQDAINAPIEARSFLSNLENLKSLMDTSEKITYFDSTEGLEKSRRIIGILVYLGVQFPGEMNDDNSGAYIRDAISRAGYDIESRINMETPTAKNLRKLFTTLGFNLNRNSIRAQVRTLIKLLIRKLVDDCSPAIEADRIKVSEFTNVPPPECCRGLSRPTLPAHDTLSLASYRECTVPIDRVYSLMGVLGVKFSAFHAEGPTKALCRLLDEVVITTYDVSIFNWAGKDLGSPIRGRSLYPSSLTAFSPEKTENYFTSRNGELAAASKEKRYRLQDTASKVTLLLRQAIDFIKRTAHQDIPTVLLQTILKFIEDISLKELRPQLGHLGKLVVYLENTSTFEKYKPKVGYRTEKEKAEKSLVHEEEKPATQSNGNIASRFAFKTPQRPQMPQIPHISAIKLSMGLGGFGRKAKEPLNPMKESVNAPLVLHVEPELSAVESSMEEPKSLIDEVNHWLSQDQDINSIPKEFQPLFDEIKAPKLNGPPMGKRQKPQRTRELLGSSMISPNPIMLTTSGIEGVFDIQRVIIEMQNPELLRYQLQSAVNDSQKISGHCTISTALSMIKVNFTCEAGALKKQLDVCDVVQRALSDQEDKRTIGLMNPRPALTTGQESDSYYKKLTSLSSGFMGKVPENVDPTEQNQSALTPDSAAQVQGPGENSEQLRVVRMLDFVQENDINLIVGEWVLARFTGVEGAKWFLCQLELGSTHNRIDFENVVPEPGLVDHWESYMRNKKNELCRIVNVLVQGRVARQYADSVTSLDIKPDIDDDSDHEGSENKEKLKDFLFRRGTLIGAELVQTLTDIWGERLDSMLNDTILQQVPKGLRAAIMNLNENEDLLPAMFLSGIQVHMF</sequence>
<feature type="compositionally biased region" description="Basic and acidic residues" evidence="1">
    <location>
        <begin position="854"/>
        <end position="867"/>
    </location>
</feature>
<dbReference type="PANTHER" id="PTHR10622">
    <property type="entry name" value="HET DOMAIN-CONTAINING PROTEIN"/>
    <property type="match status" value="1"/>
</dbReference>
<evidence type="ECO:0000313" key="3">
    <source>
        <dbReference type="EMBL" id="TGO44787.1"/>
    </source>
</evidence>
<evidence type="ECO:0000259" key="2">
    <source>
        <dbReference type="Pfam" id="PF06985"/>
    </source>
</evidence>